<organism evidence="2 3">
    <name type="scientific">Enterobacter cancerogenus</name>
    <dbReference type="NCBI Taxonomy" id="69218"/>
    <lineage>
        <taxon>Bacteria</taxon>
        <taxon>Pseudomonadati</taxon>
        <taxon>Pseudomonadota</taxon>
        <taxon>Gammaproteobacteria</taxon>
        <taxon>Enterobacterales</taxon>
        <taxon>Enterobacteriaceae</taxon>
        <taxon>Enterobacter</taxon>
        <taxon>Enterobacter cloacae complex</taxon>
    </lineage>
</organism>
<dbReference type="RefSeq" id="WP_137272969.1">
    <property type="nucleotide sequence ID" value="NZ_QGAL01000004.1"/>
</dbReference>
<dbReference type="EMBL" id="QGAL01000004">
    <property type="protein sequence ID" value="TKK17855.1"/>
    <property type="molecule type" value="Genomic_DNA"/>
</dbReference>
<gene>
    <name evidence="2" type="ORF">EcCFBP13530_16065</name>
</gene>
<dbReference type="Proteomes" id="UP000306327">
    <property type="component" value="Unassembled WGS sequence"/>
</dbReference>
<name>A0AB38P2Y4_9ENTR</name>
<evidence type="ECO:0000313" key="2">
    <source>
        <dbReference type="EMBL" id="TKK17855.1"/>
    </source>
</evidence>
<proteinExistence type="inferred from homology"/>
<reference evidence="2 3" key="1">
    <citation type="journal article" date="2019" name="Sci. Rep.">
        <title>Differences in resource use lead to coexistence of seed-transmitted microbial populations.</title>
        <authorList>
            <person name="Torres-Cortes G."/>
            <person name="Garcia B.J."/>
            <person name="Compant S."/>
            <person name="Rezki S."/>
            <person name="Jones P."/>
            <person name="Preveaux A."/>
            <person name="Briand M."/>
            <person name="Roulet A."/>
            <person name="Bouchez O."/>
            <person name="Jacobson D."/>
            <person name="Barret M."/>
        </authorList>
    </citation>
    <scope>NUCLEOTIDE SEQUENCE [LARGE SCALE GENOMIC DNA]</scope>
    <source>
        <strain evidence="2 3">CFBP13530</strain>
    </source>
</reference>
<comment type="caution">
    <text evidence="2">The sequence shown here is derived from an EMBL/GenBank/DDBJ whole genome shotgun (WGS) entry which is preliminary data.</text>
</comment>
<protein>
    <submittedName>
        <fullName evidence="2">Oxidoreductase</fullName>
    </submittedName>
</protein>
<dbReference type="GO" id="GO:0030497">
    <property type="term" value="P:fatty acid elongation"/>
    <property type="evidence" value="ECO:0007669"/>
    <property type="project" value="TreeGrafter"/>
</dbReference>
<sequence>MKRLALVTGVSSGIGAAIADDLLARGWRVTGLSRTAVCKGSPDFTPVSVDLLDAGAVQLAVDALPQVDAIIHAAGVMGVATLGELDPMLSERMWRLHIHAAEIIVNALAPRLPQYGRIVLIGSRTANGAAGRSQYVATKSAMYGMVRSWAAELIGRGITANIVAPGATDTPMLKIPGREISPPKLPPMGRFIQPGEVAATINFLLSAEASAITGQELVICGGSSL</sequence>
<dbReference type="InterPro" id="IPR036291">
    <property type="entry name" value="NAD(P)-bd_dom_sf"/>
</dbReference>
<evidence type="ECO:0000256" key="1">
    <source>
        <dbReference type="ARBA" id="ARBA00006484"/>
    </source>
</evidence>
<comment type="similarity">
    <text evidence="1">Belongs to the short-chain dehydrogenases/reductases (SDR) family.</text>
</comment>
<dbReference type="AlphaFoldDB" id="A0AB38P2Y4"/>
<dbReference type="Gene3D" id="3.40.50.720">
    <property type="entry name" value="NAD(P)-binding Rossmann-like Domain"/>
    <property type="match status" value="1"/>
</dbReference>
<accession>A0AB38P2Y4</accession>
<dbReference type="Pfam" id="PF13561">
    <property type="entry name" value="adh_short_C2"/>
    <property type="match status" value="1"/>
</dbReference>
<dbReference type="PANTHER" id="PTHR42760">
    <property type="entry name" value="SHORT-CHAIN DEHYDROGENASES/REDUCTASES FAMILY MEMBER"/>
    <property type="match status" value="1"/>
</dbReference>
<dbReference type="InterPro" id="IPR002347">
    <property type="entry name" value="SDR_fam"/>
</dbReference>
<dbReference type="PRINTS" id="PR00081">
    <property type="entry name" value="GDHRDH"/>
</dbReference>
<dbReference type="CDD" id="cd05233">
    <property type="entry name" value="SDR_c"/>
    <property type="match status" value="1"/>
</dbReference>
<dbReference type="PANTHER" id="PTHR42760:SF129">
    <property type="entry name" value="OXIDOREDUCTASE"/>
    <property type="match status" value="1"/>
</dbReference>
<dbReference type="GO" id="GO:0016616">
    <property type="term" value="F:oxidoreductase activity, acting on the CH-OH group of donors, NAD or NADP as acceptor"/>
    <property type="evidence" value="ECO:0007669"/>
    <property type="project" value="TreeGrafter"/>
</dbReference>
<evidence type="ECO:0000313" key="3">
    <source>
        <dbReference type="Proteomes" id="UP000306327"/>
    </source>
</evidence>
<dbReference type="SUPFAM" id="SSF51735">
    <property type="entry name" value="NAD(P)-binding Rossmann-fold domains"/>
    <property type="match status" value="1"/>
</dbReference>